<dbReference type="GO" id="GO:0008233">
    <property type="term" value="F:peptidase activity"/>
    <property type="evidence" value="ECO:0007669"/>
    <property type="project" value="UniProtKB-KW"/>
</dbReference>
<protein>
    <submittedName>
        <fullName evidence="8">Rhomboid family intramembrane serine protease</fullName>
    </submittedName>
</protein>
<comment type="caution">
    <text evidence="8">The sequence shown here is derived from an EMBL/GenBank/DDBJ whole genome shotgun (WGS) entry which is preliminary data.</text>
</comment>
<dbReference type="RefSeq" id="WP_260192738.1">
    <property type="nucleotide sequence ID" value="NZ_JAFFZE010000015.1"/>
</dbReference>
<dbReference type="InterPro" id="IPR022764">
    <property type="entry name" value="Peptidase_S54_rhomboid_dom"/>
</dbReference>
<feature type="domain" description="Peptidase S54 rhomboid" evidence="7">
    <location>
        <begin position="67"/>
        <end position="205"/>
    </location>
</feature>
<dbReference type="SUPFAM" id="SSF144091">
    <property type="entry name" value="Rhomboid-like"/>
    <property type="match status" value="1"/>
</dbReference>
<dbReference type="InterPro" id="IPR035952">
    <property type="entry name" value="Rhomboid-like_sf"/>
</dbReference>
<evidence type="ECO:0000256" key="3">
    <source>
        <dbReference type="ARBA" id="ARBA00022989"/>
    </source>
</evidence>
<evidence type="ECO:0000256" key="4">
    <source>
        <dbReference type="ARBA" id="ARBA00023136"/>
    </source>
</evidence>
<keyword evidence="9" id="KW-1185">Reference proteome</keyword>
<evidence type="ECO:0000259" key="7">
    <source>
        <dbReference type="Pfam" id="PF01694"/>
    </source>
</evidence>
<evidence type="ECO:0000256" key="6">
    <source>
        <dbReference type="SAM" id="Phobius"/>
    </source>
</evidence>
<keyword evidence="4 6" id="KW-0472">Membrane</keyword>
<dbReference type="GO" id="GO:0006508">
    <property type="term" value="P:proteolysis"/>
    <property type="evidence" value="ECO:0007669"/>
    <property type="project" value="UniProtKB-KW"/>
</dbReference>
<evidence type="ECO:0000313" key="8">
    <source>
        <dbReference type="EMBL" id="MCT2585223.1"/>
    </source>
</evidence>
<dbReference type="EMBL" id="JAFFZE010000015">
    <property type="protein sequence ID" value="MCT2585223.1"/>
    <property type="molecule type" value="Genomic_DNA"/>
</dbReference>
<name>A0ABT2JBH1_9PSEU</name>
<evidence type="ECO:0000256" key="1">
    <source>
        <dbReference type="ARBA" id="ARBA00004141"/>
    </source>
</evidence>
<proteinExistence type="predicted"/>
<organism evidence="8 9">
    <name type="scientific">Actinophytocola gossypii</name>
    <dbReference type="NCBI Taxonomy" id="2812003"/>
    <lineage>
        <taxon>Bacteria</taxon>
        <taxon>Bacillati</taxon>
        <taxon>Actinomycetota</taxon>
        <taxon>Actinomycetes</taxon>
        <taxon>Pseudonocardiales</taxon>
        <taxon>Pseudonocardiaceae</taxon>
    </lineage>
</organism>
<keyword evidence="3 6" id="KW-1133">Transmembrane helix</keyword>
<feature type="transmembrane region" description="Helical" evidence="6">
    <location>
        <begin position="131"/>
        <end position="148"/>
    </location>
</feature>
<dbReference type="Gene3D" id="1.20.1540.10">
    <property type="entry name" value="Rhomboid-like"/>
    <property type="match status" value="1"/>
</dbReference>
<feature type="region of interest" description="Disordered" evidence="5">
    <location>
        <begin position="1"/>
        <end position="20"/>
    </location>
</feature>
<evidence type="ECO:0000256" key="5">
    <source>
        <dbReference type="SAM" id="MobiDB-lite"/>
    </source>
</evidence>
<feature type="transmembrane region" description="Helical" evidence="6">
    <location>
        <begin position="186"/>
        <end position="203"/>
    </location>
</feature>
<gene>
    <name evidence="8" type="ORF">JT362_19080</name>
</gene>
<feature type="transmembrane region" description="Helical" evidence="6">
    <location>
        <begin position="157"/>
        <end position="174"/>
    </location>
</feature>
<feature type="transmembrane region" description="Helical" evidence="6">
    <location>
        <begin position="27"/>
        <end position="47"/>
    </location>
</feature>
<keyword evidence="2 6" id="KW-0812">Transmembrane</keyword>
<keyword evidence="8" id="KW-0645">Protease</keyword>
<sequence length="221" mass="23185">MSTQPFGPLDPSPPPAVRDDGSLASPLGRAVSLMVGVLALLWLVELVNALSGRELTQAGGIRARDPGSLIDIVFSPFVHGNLEHLAGNALPLFSLGFIAAVPDLRRFLLMNAVVIVVGGFGVWLFSPDNSVSVGASGLVFGYFGYLLLRGIVDRRPVDVVVSVGVALAYGYLMWHSIGFGVSNISWQGHLAGLVGGMLAAILLRRRRAAPTEPAAPPPTPS</sequence>
<dbReference type="PANTHER" id="PTHR43731">
    <property type="entry name" value="RHOMBOID PROTEASE"/>
    <property type="match status" value="1"/>
</dbReference>
<keyword evidence="8" id="KW-0378">Hydrolase</keyword>
<dbReference type="Proteomes" id="UP001156441">
    <property type="component" value="Unassembled WGS sequence"/>
</dbReference>
<evidence type="ECO:0000313" key="9">
    <source>
        <dbReference type="Proteomes" id="UP001156441"/>
    </source>
</evidence>
<dbReference type="InterPro" id="IPR050925">
    <property type="entry name" value="Rhomboid_protease_S54"/>
</dbReference>
<reference evidence="8 9" key="1">
    <citation type="submission" date="2021-02" db="EMBL/GenBank/DDBJ databases">
        <title>Actinophytocola xerophila sp. nov., isolated from soil of cotton cropping field.</title>
        <authorList>
            <person name="Huang R."/>
            <person name="Chen X."/>
            <person name="Ge X."/>
            <person name="Liu W."/>
        </authorList>
    </citation>
    <scope>NUCLEOTIDE SEQUENCE [LARGE SCALE GENOMIC DNA]</scope>
    <source>
        <strain evidence="8 9">S1-96</strain>
    </source>
</reference>
<feature type="transmembrane region" description="Helical" evidence="6">
    <location>
        <begin position="107"/>
        <end position="125"/>
    </location>
</feature>
<comment type="subcellular location">
    <subcellularLocation>
        <location evidence="1">Membrane</location>
        <topology evidence="1">Multi-pass membrane protein</topology>
    </subcellularLocation>
</comment>
<dbReference type="Pfam" id="PF01694">
    <property type="entry name" value="Rhomboid"/>
    <property type="match status" value="1"/>
</dbReference>
<dbReference type="PANTHER" id="PTHR43731:SF9">
    <property type="entry name" value="SLR1461 PROTEIN"/>
    <property type="match status" value="1"/>
</dbReference>
<accession>A0ABT2JBH1</accession>
<evidence type="ECO:0000256" key="2">
    <source>
        <dbReference type="ARBA" id="ARBA00022692"/>
    </source>
</evidence>